<evidence type="ECO:0000256" key="1">
    <source>
        <dbReference type="SAM" id="MobiDB-lite"/>
    </source>
</evidence>
<feature type="compositionally biased region" description="Basic residues" evidence="1">
    <location>
        <begin position="556"/>
        <end position="566"/>
    </location>
</feature>
<keyword evidence="2" id="KW-0812">Transmembrane</keyword>
<dbReference type="AlphaFoldDB" id="A0A9N8YUE4"/>
<comment type="caution">
    <text evidence="3">The sequence shown here is derived from an EMBL/GenBank/DDBJ whole genome shotgun (WGS) entry which is preliminary data.</text>
</comment>
<protein>
    <submittedName>
        <fullName evidence="3">14222_t:CDS:1</fullName>
    </submittedName>
</protein>
<name>A0A9N8YUE4_9GLOM</name>
<organism evidence="3 4">
    <name type="scientific">Dentiscutata erythropus</name>
    <dbReference type="NCBI Taxonomy" id="1348616"/>
    <lineage>
        <taxon>Eukaryota</taxon>
        <taxon>Fungi</taxon>
        <taxon>Fungi incertae sedis</taxon>
        <taxon>Mucoromycota</taxon>
        <taxon>Glomeromycotina</taxon>
        <taxon>Glomeromycetes</taxon>
        <taxon>Diversisporales</taxon>
        <taxon>Gigasporaceae</taxon>
        <taxon>Dentiscutata</taxon>
    </lineage>
</organism>
<evidence type="ECO:0000313" key="4">
    <source>
        <dbReference type="Proteomes" id="UP000789405"/>
    </source>
</evidence>
<dbReference type="Proteomes" id="UP000789405">
    <property type="component" value="Unassembled WGS sequence"/>
</dbReference>
<feature type="region of interest" description="Disordered" evidence="1">
    <location>
        <begin position="537"/>
        <end position="566"/>
    </location>
</feature>
<sequence>MSNNNNNNQNTLLEIFGGITTILVILGATVLIFIIAKLKQLKKKKQQASNQNLPQYTQKERHKELYQTYQILTKHLEQDTDTFFQEYFNKYPNPPSDEHKIKLQEKLKEFDQRIKEFIEGNLITKKNPIQETKRVYNYKKKEYREQVFNYIEEEEINPEDLTDEEITTYLVYSLVIADRSRVKTSLETISRKSFNVKNWLKHTQLTSLISEYDGSIEKYRDWRNQLENAFKALRLGDLIIFGRYSGTPKRGYTLRGRDYNSTGNNASECRWSTEIMQKSNLDNANDLKDAENYPIKVINYLQAAGAWHASATAEGTRINPNVTDATAQKGFRDSDDSGLRKQINQYKKLRQLSNWQWAPNFFGGNYIRADTLFRATRVTMDIMEKSKNEKTNHYFQKNQRINNVQTEQPQKGKEKKHITEYNQLIKTTTEDKRKSLSENIVHIVEKIMNITPKHVQTIMPIIMKEKEQEDQHLWFINITTSRTIKEKNSDCTLNLTIEKERSHGQHTNSDKITQLDTANQPKIHLTKSKSCATSYLARKTSDPDKSKKNLPLAPNVKKKAKPPLKRKLKQEFSKENIKQNELTKKWSFSKQVKKLRELVKENENRILGFQFEGPDVSDLADRLARTIFMANNEQPANKGQNNKHLNQIYREVEEILNKILPSKKGKKKEDELPKDQPRKMGQIIKQKLNRLDKAILDEK</sequence>
<keyword evidence="4" id="KW-1185">Reference proteome</keyword>
<gene>
    <name evidence="3" type="ORF">DERYTH_LOCUS456</name>
</gene>
<feature type="region of interest" description="Disordered" evidence="1">
    <location>
        <begin position="660"/>
        <end position="684"/>
    </location>
</feature>
<evidence type="ECO:0000313" key="3">
    <source>
        <dbReference type="EMBL" id="CAG8449965.1"/>
    </source>
</evidence>
<keyword evidence="2" id="KW-0472">Membrane</keyword>
<evidence type="ECO:0000256" key="2">
    <source>
        <dbReference type="SAM" id="Phobius"/>
    </source>
</evidence>
<reference evidence="3" key="1">
    <citation type="submission" date="2021-06" db="EMBL/GenBank/DDBJ databases">
        <authorList>
            <person name="Kallberg Y."/>
            <person name="Tangrot J."/>
            <person name="Rosling A."/>
        </authorList>
    </citation>
    <scope>NUCLEOTIDE SEQUENCE</scope>
    <source>
        <strain evidence="3">MA453B</strain>
    </source>
</reference>
<feature type="transmembrane region" description="Helical" evidence="2">
    <location>
        <begin position="15"/>
        <end position="36"/>
    </location>
</feature>
<proteinExistence type="predicted"/>
<keyword evidence="2" id="KW-1133">Transmembrane helix</keyword>
<feature type="compositionally biased region" description="Basic and acidic residues" evidence="1">
    <location>
        <begin position="667"/>
        <end position="678"/>
    </location>
</feature>
<accession>A0A9N8YUE4</accession>
<dbReference type="EMBL" id="CAJVPY010000102">
    <property type="protein sequence ID" value="CAG8449965.1"/>
    <property type="molecule type" value="Genomic_DNA"/>
</dbReference>